<reference evidence="1" key="1">
    <citation type="submission" date="2014-01" db="EMBL/GenBank/DDBJ databases">
        <authorList>
            <person name="Brown-Elliot B."/>
            <person name="Wallace R."/>
            <person name="Lenaerts A."/>
            <person name="Ordway D."/>
            <person name="DeGroote M.A."/>
            <person name="Parker T."/>
            <person name="Sizemore C."/>
            <person name="Tallon L.J."/>
            <person name="Sadzewicz L.K."/>
            <person name="Sengamalay N."/>
            <person name="Fraser C.M."/>
            <person name="Hine E."/>
            <person name="Shefchek K.A."/>
            <person name="Das S.P."/>
            <person name="Tettelin H."/>
        </authorList>
    </citation>
    <scope>NUCLEOTIDE SEQUENCE [LARGE SCALE GENOMIC DNA]</scope>
    <source>
        <strain evidence="1">4042</strain>
    </source>
</reference>
<dbReference type="AlphaFoldDB" id="X8A9N5"/>
<gene>
    <name evidence="1" type="ORF">I553_9224</name>
</gene>
<accession>X8A9N5</accession>
<dbReference type="EMBL" id="JAOB01000062">
    <property type="protein sequence ID" value="EUA27896.1"/>
    <property type="molecule type" value="Genomic_DNA"/>
</dbReference>
<organism evidence="1">
    <name type="scientific">Mycobacterium xenopi 4042</name>
    <dbReference type="NCBI Taxonomy" id="1299334"/>
    <lineage>
        <taxon>Bacteria</taxon>
        <taxon>Bacillati</taxon>
        <taxon>Actinomycetota</taxon>
        <taxon>Actinomycetes</taxon>
        <taxon>Mycobacteriales</taxon>
        <taxon>Mycobacteriaceae</taxon>
        <taxon>Mycobacterium</taxon>
    </lineage>
</organism>
<sequence length="42" mass="4228">MAFCAVIAEPMASKSPAAAASISGCVVTKDICISPLFSVIAR</sequence>
<evidence type="ECO:0000313" key="1">
    <source>
        <dbReference type="EMBL" id="EUA27896.1"/>
    </source>
</evidence>
<protein>
    <submittedName>
        <fullName evidence="1">Uncharacterized protein</fullName>
    </submittedName>
</protein>
<name>X8A9N5_MYCXE</name>
<comment type="caution">
    <text evidence="1">The sequence shown here is derived from an EMBL/GenBank/DDBJ whole genome shotgun (WGS) entry which is preliminary data.</text>
</comment>
<proteinExistence type="predicted"/>